<evidence type="ECO:0000256" key="3">
    <source>
        <dbReference type="ARBA" id="ARBA00007895"/>
    </source>
</evidence>
<evidence type="ECO:0000256" key="2">
    <source>
        <dbReference type="ARBA" id="ARBA00004496"/>
    </source>
</evidence>
<gene>
    <name evidence="12" type="ORF">CPB84DRAFT_517394</name>
</gene>
<dbReference type="AlphaFoldDB" id="A0A9P5TTF9"/>
<dbReference type="GO" id="GO:0015031">
    <property type="term" value="P:protein transport"/>
    <property type="evidence" value="ECO:0007669"/>
    <property type="project" value="UniProtKB-KW"/>
</dbReference>
<keyword evidence="13" id="KW-1185">Reference proteome</keyword>
<dbReference type="Pfam" id="PF04652">
    <property type="entry name" value="Vta1"/>
    <property type="match status" value="1"/>
</dbReference>
<dbReference type="EMBL" id="JADNYJ010000002">
    <property type="protein sequence ID" value="KAF8913135.1"/>
    <property type="molecule type" value="Genomic_DNA"/>
</dbReference>
<dbReference type="InterPro" id="IPR044538">
    <property type="entry name" value="Vta1-like"/>
</dbReference>
<evidence type="ECO:0000256" key="1">
    <source>
        <dbReference type="ARBA" id="ARBA00004481"/>
    </source>
</evidence>
<dbReference type="Pfam" id="PF18097">
    <property type="entry name" value="Vta1_C"/>
    <property type="match status" value="1"/>
</dbReference>
<keyword evidence="8" id="KW-0472">Membrane</keyword>
<dbReference type="OrthoDB" id="391137at2759"/>
<reference evidence="12" key="1">
    <citation type="submission" date="2020-11" db="EMBL/GenBank/DDBJ databases">
        <authorList>
            <consortium name="DOE Joint Genome Institute"/>
            <person name="Ahrendt S."/>
            <person name="Riley R."/>
            <person name="Andreopoulos W."/>
            <person name="LaButti K."/>
            <person name="Pangilinan J."/>
            <person name="Ruiz-duenas F.J."/>
            <person name="Barrasa J.M."/>
            <person name="Sanchez-Garcia M."/>
            <person name="Camarero S."/>
            <person name="Miyauchi S."/>
            <person name="Serrano A."/>
            <person name="Linde D."/>
            <person name="Babiker R."/>
            <person name="Drula E."/>
            <person name="Ayuso-Fernandez I."/>
            <person name="Pacheco R."/>
            <person name="Padilla G."/>
            <person name="Ferreira P."/>
            <person name="Barriuso J."/>
            <person name="Kellner H."/>
            <person name="Castanera R."/>
            <person name="Alfaro M."/>
            <person name="Ramirez L."/>
            <person name="Pisabarro A.G."/>
            <person name="Kuo A."/>
            <person name="Tritt A."/>
            <person name="Lipzen A."/>
            <person name="He G."/>
            <person name="Yan M."/>
            <person name="Ng V."/>
            <person name="Cullen D."/>
            <person name="Martin F."/>
            <person name="Rosso M.-N."/>
            <person name="Henrissat B."/>
            <person name="Hibbett D."/>
            <person name="Martinez A.T."/>
            <person name="Grigoriev I.V."/>
        </authorList>
    </citation>
    <scope>NUCLEOTIDE SEQUENCE</scope>
    <source>
        <strain evidence="12">AH 44721</strain>
    </source>
</reference>
<feature type="region of interest" description="Disordered" evidence="9">
    <location>
        <begin position="161"/>
        <end position="435"/>
    </location>
</feature>
<evidence type="ECO:0000256" key="6">
    <source>
        <dbReference type="ARBA" id="ARBA00022753"/>
    </source>
</evidence>
<dbReference type="InterPro" id="IPR039431">
    <property type="entry name" value="Vta1/CALS_N"/>
</dbReference>
<name>A0A9P5TTF9_GYMJU</name>
<dbReference type="GO" id="GO:0010008">
    <property type="term" value="C:endosome membrane"/>
    <property type="evidence" value="ECO:0007669"/>
    <property type="project" value="UniProtKB-SubCell"/>
</dbReference>
<accession>A0A9P5TTF9</accession>
<evidence type="ECO:0000256" key="5">
    <source>
        <dbReference type="ARBA" id="ARBA00022490"/>
    </source>
</evidence>
<feature type="compositionally biased region" description="Pro residues" evidence="9">
    <location>
        <begin position="344"/>
        <end position="357"/>
    </location>
</feature>
<evidence type="ECO:0000256" key="9">
    <source>
        <dbReference type="SAM" id="MobiDB-lite"/>
    </source>
</evidence>
<feature type="compositionally biased region" description="Low complexity" evidence="9">
    <location>
        <begin position="280"/>
        <end position="292"/>
    </location>
</feature>
<protein>
    <submittedName>
        <fullName evidence="12">Vta1 like-domain-containing protein</fullName>
    </submittedName>
</protein>
<keyword evidence="5" id="KW-0963">Cytoplasm</keyword>
<evidence type="ECO:0000256" key="7">
    <source>
        <dbReference type="ARBA" id="ARBA00022927"/>
    </source>
</evidence>
<evidence type="ECO:0000313" key="12">
    <source>
        <dbReference type="EMBL" id="KAF8913135.1"/>
    </source>
</evidence>
<feature type="compositionally biased region" description="Low complexity" evidence="9">
    <location>
        <begin position="315"/>
        <end position="329"/>
    </location>
</feature>
<feature type="compositionally biased region" description="Low complexity" evidence="9">
    <location>
        <begin position="199"/>
        <end position="223"/>
    </location>
</feature>
<organism evidence="12 13">
    <name type="scientific">Gymnopilus junonius</name>
    <name type="common">Spectacular rustgill mushroom</name>
    <name type="synonym">Gymnopilus spectabilis subsp. junonius</name>
    <dbReference type="NCBI Taxonomy" id="109634"/>
    <lineage>
        <taxon>Eukaryota</taxon>
        <taxon>Fungi</taxon>
        <taxon>Dikarya</taxon>
        <taxon>Basidiomycota</taxon>
        <taxon>Agaricomycotina</taxon>
        <taxon>Agaricomycetes</taxon>
        <taxon>Agaricomycetidae</taxon>
        <taxon>Agaricales</taxon>
        <taxon>Agaricineae</taxon>
        <taxon>Hymenogastraceae</taxon>
        <taxon>Gymnopilus</taxon>
    </lineage>
</organism>
<comment type="subcellular location">
    <subcellularLocation>
        <location evidence="2">Cytoplasm</location>
    </subcellularLocation>
    <subcellularLocation>
        <location evidence="1">Endosome membrane</location>
        <topology evidence="1">Peripheral membrane protein</topology>
    </subcellularLocation>
</comment>
<evidence type="ECO:0000256" key="4">
    <source>
        <dbReference type="ARBA" id="ARBA00022448"/>
    </source>
</evidence>
<sequence>MASSVLGLPPVPPELKPIAPYLQRAEELKNQDPVISYWCAYYAAQLGLTLKARNTPDRDFLFALLGVLEGMKADIGANDAIDIESVSSAYIENFALRVFANADNDDRSGRATRSTAKKFLAAANFLEVLNVFLKSNFSEANEEKVRYAKWKAADIAKAFREGRKPVPGPPGWAEEQEELKRLQETSEDLHIPSPPQSNPSPGFHSSYTSSSPTRHSPISSSPPKIVDIDRRLSDDPPETWSTAATPGTDSETSNVYAVGAATPNTGAYDWNETRKKKPRSGSGSSSNTIGSSRGKGDPTKGAWTDEELASATNITSSSPTKSSFKSASPDSDKKVRFSPSTTGSPPPPPTLPPPQSGSPPKEYLGPSSIYALPQLPVVPPTGVIPTLPVSTCPSTISPPFPSSASPPRNIYLPNTPIHSSPTHPIPRNNPGLPPVQPAPIDLTPGLVGKVQKHCRFAISALDYEDAEQARKELRAALRLLEG</sequence>
<proteinExistence type="inferred from homology"/>
<dbReference type="PANTHER" id="PTHR46009:SF1">
    <property type="entry name" value="VACUOLAR PROTEIN SORTING-ASSOCIATED PROTEIN VTA1 HOMOLOG"/>
    <property type="match status" value="1"/>
</dbReference>
<keyword evidence="4" id="KW-0813">Transport</keyword>
<feature type="compositionally biased region" description="Basic and acidic residues" evidence="9">
    <location>
        <begin position="178"/>
        <end position="190"/>
    </location>
</feature>
<dbReference type="InterPro" id="IPR023175">
    <property type="entry name" value="Vta1/CALS_N_sf"/>
</dbReference>
<evidence type="ECO:0000256" key="8">
    <source>
        <dbReference type="ARBA" id="ARBA00023136"/>
    </source>
</evidence>
<dbReference type="InterPro" id="IPR041212">
    <property type="entry name" value="Vta1_C"/>
</dbReference>
<dbReference type="GO" id="GO:0032511">
    <property type="term" value="P:late endosome to vacuole transport via multivesicular body sorting pathway"/>
    <property type="evidence" value="ECO:0007669"/>
    <property type="project" value="InterPro"/>
</dbReference>
<keyword evidence="6" id="KW-0967">Endosome</keyword>
<dbReference type="PANTHER" id="PTHR46009">
    <property type="entry name" value="VACUOLAR PROTEIN SORTING-ASSOCIATED PROTEIN VTA1 HOMOLOG"/>
    <property type="match status" value="1"/>
</dbReference>
<feature type="compositionally biased region" description="Polar residues" evidence="9">
    <location>
        <begin position="239"/>
        <end position="255"/>
    </location>
</feature>
<dbReference type="Proteomes" id="UP000724874">
    <property type="component" value="Unassembled WGS sequence"/>
</dbReference>
<dbReference type="GO" id="GO:0005771">
    <property type="term" value="C:multivesicular body"/>
    <property type="evidence" value="ECO:0007669"/>
    <property type="project" value="TreeGrafter"/>
</dbReference>
<evidence type="ECO:0000259" key="10">
    <source>
        <dbReference type="Pfam" id="PF04652"/>
    </source>
</evidence>
<comment type="caution">
    <text evidence="12">The sequence shown here is derived from an EMBL/GenBank/DDBJ whole genome shotgun (WGS) entry which is preliminary data.</text>
</comment>
<feature type="domain" description="Vta1/callose synthase N-terminal" evidence="10">
    <location>
        <begin position="18"/>
        <end position="161"/>
    </location>
</feature>
<keyword evidence="7" id="KW-0653">Protein transport</keyword>
<dbReference type="Gene3D" id="1.20.5.420">
    <property type="entry name" value="Immunoglobulin FC, subunit C"/>
    <property type="match status" value="1"/>
</dbReference>
<comment type="similarity">
    <text evidence="3">Belongs to the VTA1 family.</text>
</comment>
<evidence type="ECO:0000313" key="13">
    <source>
        <dbReference type="Proteomes" id="UP000724874"/>
    </source>
</evidence>
<feature type="domain" description="Vta1 C-terminal" evidence="11">
    <location>
        <begin position="449"/>
        <end position="481"/>
    </location>
</feature>
<evidence type="ECO:0000259" key="11">
    <source>
        <dbReference type="Pfam" id="PF18097"/>
    </source>
</evidence>
<dbReference type="Gene3D" id="1.25.40.270">
    <property type="entry name" value="Vacuolar protein sorting-associated protein vta1"/>
    <property type="match status" value="1"/>
</dbReference>